<feature type="region of interest" description="Disordered" evidence="9">
    <location>
        <begin position="347"/>
        <end position="470"/>
    </location>
</feature>
<feature type="compositionally biased region" description="Basic and acidic residues" evidence="9">
    <location>
        <begin position="46"/>
        <end position="62"/>
    </location>
</feature>
<evidence type="ECO:0000313" key="13">
    <source>
        <dbReference type="Proteomes" id="UP001214628"/>
    </source>
</evidence>
<dbReference type="GO" id="GO:0006362">
    <property type="term" value="P:transcription elongation by RNA polymerase I"/>
    <property type="evidence" value="ECO:0007669"/>
    <property type="project" value="TreeGrafter"/>
</dbReference>
<dbReference type="GO" id="GO:0005634">
    <property type="term" value="C:nucleus"/>
    <property type="evidence" value="ECO:0007669"/>
    <property type="project" value="TreeGrafter"/>
</dbReference>
<dbReference type="Pfam" id="PF07500">
    <property type="entry name" value="TFIIS_M"/>
    <property type="match status" value="1"/>
</dbReference>
<dbReference type="GO" id="GO:0008270">
    <property type="term" value="F:zinc ion binding"/>
    <property type="evidence" value="ECO:0007669"/>
    <property type="project" value="UniProtKB-KW"/>
</dbReference>
<feature type="region of interest" description="Disordered" evidence="9">
    <location>
        <begin position="760"/>
        <end position="886"/>
    </location>
</feature>
<comment type="function">
    <text evidence="1">Negative regulator of transcription elongation.</text>
</comment>
<dbReference type="GO" id="GO:0001139">
    <property type="term" value="F:RNA polymerase II complex recruiting activity"/>
    <property type="evidence" value="ECO:0007669"/>
    <property type="project" value="TreeGrafter"/>
</dbReference>
<protein>
    <recommendedName>
        <fullName evidence="3">Transcription factor BYE1</fullName>
    </recommendedName>
</protein>
<reference evidence="12" key="1">
    <citation type="submission" date="2023-02" db="EMBL/GenBank/DDBJ databases">
        <title>Mating type loci evolution in Malassezia.</title>
        <authorList>
            <person name="Coelho M.A."/>
        </authorList>
    </citation>
    <scope>NUCLEOTIDE SEQUENCE</scope>
    <source>
        <strain evidence="12">CBS 14136</strain>
    </source>
</reference>
<feature type="compositionally biased region" description="Pro residues" evidence="9">
    <location>
        <begin position="781"/>
        <end position="796"/>
    </location>
</feature>
<feature type="compositionally biased region" description="Low complexity" evidence="9">
    <location>
        <begin position="188"/>
        <end position="216"/>
    </location>
</feature>
<dbReference type="Pfam" id="PF00628">
    <property type="entry name" value="PHD"/>
    <property type="match status" value="1"/>
</dbReference>
<sequence>MTSTSENTSLRRGSRSKRPAQRYEPPERASKTAESSTSGRSSSRSSGDRKAEEQHQEEHSEDSSSSDDEEYCICRGGNDGSPMICCSTCGEWYHFRCIGLTKKAAEKIDDYMCQSCIDKNEKDEQRVQQQQVDREEEYKVEDDNDDDDDDDDDDERDEEAGGESDAELQEEQAYESDEEPARKKPRASSRSTTTSSPRKPSRDSGTSSAGRSSVSRKPTTHKTSTGSLVKEPVRAHVLKTFSEIFTPLYQKAKSKNAEEQAERFSEELEQELHTSLGMRENGRLYKERFRTLAFNLKDPRNESLHQRITSGALSPKDLAELPNEQLANDAIREATEKAKRDALQQSLLREQGEGPARKITHKGEVDIERDDAAPYTAPDPRPEMLEPAPPEEEPTPEPIASQTQSPLKSETRISESPSGPVRPAVNFAEAWKSSTPVDHPEVDHADPVSPGFAYATGAESPPADDEGFLGEAHDVDSALDTFLDHDSEQQPITDQGVSQDAQKVGTGSTTPQGTPPKSSSLPWLKPPRSSSDQFSARPIVWDGVVTMPEFTSAYVHARPLSDSAPVPGSSLWNALFSGTECIVEGRLPSQTAIDYLDQVRHSPRNQIFVLALDAGGVAASDLDKETSEAAEISPSLEKLVRYFADKHRFGVLKPAPGMMGTLVKDFYLAPLRADEPVPDWVYTLHADGLGENLAKQRASPMLLAVVVLFRNALEAQLASDKSLSVPSIEALPALNASAKASGLSLDALLNVKPDAIQSLLSTLGSGTPPGPGQGLPGMLSMPPPQSMQSNVPPPPSVHTMHPAQGNAPPPPRSAYLPPQPRPMRQWGTGANATPNGWQPPPSGPPPPMPGWTPSRGGWYGGNPTSHDSPPSQRRHSGGRGARRGRR</sequence>
<feature type="region of interest" description="Disordered" evidence="9">
    <location>
        <begin position="1"/>
        <end position="73"/>
    </location>
</feature>
<dbReference type="CDD" id="cd21538">
    <property type="entry name" value="SPOC_TFIIS"/>
    <property type="match status" value="1"/>
</dbReference>
<dbReference type="Proteomes" id="UP001214628">
    <property type="component" value="Chromosome 1"/>
</dbReference>
<dbReference type="InterPro" id="IPR036575">
    <property type="entry name" value="TFIIS_cen_dom_sf"/>
</dbReference>
<evidence type="ECO:0000256" key="1">
    <source>
        <dbReference type="ARBA" id="ARBA00002311"/>
    </source>
</evidence>
<dbReference type="Gene3D" id="3.30.40.10">
    <property type="entry name" value="Zinc/RING finger domain, C3HC4 (zinc finger)"/>
    <property type="match status" value="1"/>
</dbReference>
<feature type="compositionally biased region" description="Polar residues" evidence="9">
    <location>
        <begin position="862"/>
        <end position="871"/>
    </location>
</feature>
<feature type="domain" description="PHD-type" evidence="10">
    <location>
        <begin position="69"/>
        <end position="119"/>
    </location>
</feature>
<evidence type="ECO:0000256" key="4">
    <source>
        <dbReference type="ARBA" id="ARBA00022723"/>
    </source>
</evidence>
<dbReference type="SUPFAM" id="SSF46942">
    <property type="entry name" value="Elongation factor TFIIS domain 2"/>
    <property type="match status" value="1"/>
</dbReference>
<comment type="similarity">
    <text evidence="2">Belongs to the BYE1 family.</text>
</comment>
<feature type="compositionally biased region" description="Pro residues" evidence="9">
    <location>
        <begin position="807"/>
        <end position="821"/>
    </location>
</feature>
<feature type="compositionally biased region" description="Polar residues" evidence="9">
    <location>
        <begin position="1"/>
        <end position="11"/>
    </location>
</feature>
<dbReference type="PROSITE" id="PS51321">
    <property type="entry name" value="TFIIS_CENTRAL"/>
    <property type="match status" value="1"/>
</dbReference>
<dbReference type="SMART" id="SM00510">
    <property type="entry name" value="TFS2M"/>
    <property type="match status" value="1"/>
</dbReference>
<feature type="compositionally biased region" description="Acidic residues" evidence="9">
    <location>
        <begin position="138"/>
        <end position="178"/>
    </location>
</feature>
<gene>
    <name evidence="12" type="primary">BYE1</name>
    <name evidence="12" type="ORF">MPSI1_000110</name>
</gene>
<organism evidence="12 13">
    <name type="scientific">Malassezia psittaci</name>
    <dbReference type="NCBI Taxonomy" id="1821823"/>
    <lineage>
        <taxon>Eukaryota</taxon>
        <taxon>Fungi</taxon>
        <taxon>Dikarya</taxon>
        <taxon>Basidiomycota</taxon>
        <taxon>Ustilaginomycotina</taxon>
        <taxon>Malasseziomycetes</taxon>
        <taxon>Malasseziales</taxon>
        <taxon>Malasseziaceae</taxon>
        <taxon>Malassezia</taxon>
    </lineage>
</organism>
<evidence type="ECO:0000259" key="10">
    <source>
        <dbReference type="PROSITE" id="PS50016"/>
    </source>
</evidence>
<name>A0AAF0F277_9BASI</name>
<proteinExistence type="inferred from homology"/>
<dbReference type="InterPro" id="IPR013083">
    <property type="entry name" value="Znf_RING/FYVE/PHD"/>
</dbReference>
<dbReference type="InterPro" id="IPR001965">
    <property type="entry name" value="Znf_PHD"/>
</dbReference>
<keyword evidence="13" id="KW-1185">Reference proteome</keyword>
<dbReference type="InterPro" id="IPR003618">
    <property type="entry name" value="TFIIS_cen_dom"/>
</dbReference>
<dbReference type="GO" id="GO:0006368">
    <property type="term" value="P:transcription elongation by RNA polymerase II"/>
    <property type="evidence" value="ECO:0007669"/>
    <property type="project" value="TreeGrafter"/>
</dbReference>
<keyword evidence="6" id="KW-0862">Zinc</keyword>
<dbReference type="PROSITE" id="PS01359">
    <property type="entry name" value="ZF_PHD_1"/>
    <property type="match status" value="1"/>
</dbReference>
<feature type="domain" description="TFIIS central" evidence="11">
    <location>
        <begin position="233"/>
        <end position="354"/>
    </location>
</feature>
<feature type="compositionally biased region" description="Basic and acidic residues" evidence="9">
    <location>
        <begin position="350"/>
        <end position="372"/>
    </location>
</feature>
<dbReference type="GO" id="GO:0000977">
    <property type="term" value="F:RNA polymerase II transcription regulatory region sequence-specific DNA binding"/>
    <property type="evidence" value="ECO:0007669"/>
    <property type="project" value="TreeGrafter"/>
</dbReference>
<evidence type="ECO:0000259" key="11">
    <source>
        <dbReference type="PROSITE" id="PS51321"/>
    </source>
</evidence>
<dbReference type="AlphaFoldDB" id="A0AAF0F277"/>
<evidence type="ECO:0000256" key="7">
    <source>
        <dbReference type="ARBA" id="ARBA00023242"/>
    </source>
</evidence>
<feature type="compositionally biased region" description="Basic and acidic residues" evidence="9">
    <location>
        <begin position="121"/>
        <end position="137"/>
    </location>
</feature>
<feature type="region of interest" description="Disordered" evidence="9">
    <location>
        <begin position="492"/>
        <end position="533"/>
    </location>
</feature>
<dbReference type="InterPro" id="IPR012921">
    <property type="entry name" value="SPOC_C"/>
</dbReference>
<feature type="compositionally biased region" description="Low complexity" evidence="9">
    <location>
        <begin position="505"/>
        <end position="531"/>
    </location>
</feature>
<evidence type="ECO:0000256" key="9">
    <source>
        <dbReference type="SAM" id="MobiDB-lite"/>
    </source>
</evidence>
<dbReference type="InterPro" id="IPR011011">
    <property type="entry name" value="Znf_FYVE_PHD"/>
</dbReference>
<evidence type="ECO:0000256" key="8">
    <source>
        <dbReference type="PROSITE-ProRule" id="PRU00146"/>
    </source>
</evidence>
<dbReference type="GO" id="GO:0031440">
    <property type="term" value="P:regulation of mRNA 3'-end processing"/>
    <property type="evidence" value="ECO:0007669"/>
    <property type="project" value="TreeGrafter"/>
</dbReference>
<evidence type="ECO:0000313" key="12">
    <source>
        <dbReference type="EMBL" id="WFD41481.1"/>
    </source>
</evidence>
<keyword evidence="7" id="KW-0539">Nucleus</keyword>
<dbReference type="GO" id="GO:0031564">
    <property type="term" value="P:transcription antitermination"/>
    <property type="evidence" value="ECO:0007669"/>
    <property type="project" value="TreeGrafter"/>
</dbReference>
<evidence type="ECO:0000256" key="5">
    <source>
        <dbReference type="ARBA" id="ARBA00022771"/>
    </source>
</evidence>
<dbReference type="PANTHER" id="PTHR11477:SF0">
    <property type="entry name" value="IP08861P-RELATED"/>
    <property type="match status" value="1"/>
</dbReference>
<evidence type="ECO:0000256" key="6">
    <source>
        <dbReference type="ARBA" id="ARBA00022833"/>
    </source>
</evidence>
<feature type="compositionally biased region" description="Pro residues" evidence="9">
    <location>
        <begin position="837"/>
        <end position="850"/>
    </location>
</feature>
<dbReference type="EMBL" id="CP118375">
    <property type="protein sequence ID" value="WFD41481.1"/>
    <property type="molecule type" value="Genomic_DNA"/>
</dbReference>
<dbReference type="InterPro" id="IPR019787">
    <property type="entry name" value="Znf_PHD-finger"/>
</dbReference>
<feature type="compositionally biased region" description="Polar residues" evidence="9">
    <location>
        <begin position="492"/>
        <end position="501"/>
    </location>
</feature>
<feature type="region of interest" description="Disordered" evidence="9">
    <location>
        <begin position="121"/>
        <end position="233"/>
    </location>
</feature>
<accession>A0AAF0F277</accession>
<dbReference type="SUPFAM" id="SSF57903">
    <property type="entry name" value="FYVE/PHD zinc finger"/>
    <property type="match status" value="1"/>
</dbReference>
<dbReference type="Gene3D" id="1.10.472.30">
    <property type="entry name" value="Transcription elongation factor S-II, central domain"/>
    <property type="match status" value="1"/>
</dbReference>
<keyword evidence="4" id="KW-0479">Metal-binding</keyword>
<evidence type="ECO:0000256" key="3">
    <source>
        <dbReference type="ARBA" id="ARBA00021616"/>
    </source>
</evidence>
<keyword evidence="5 8" id="KW-0863">Zinc-finger</keyword>
<dbReference type="Pfam" id="PF07744">
    <property type="entry name" value="SPOC"/>
    <property type="match status" value="1"/>
</dbReference>
<feature type="compositionally biased region" description="Low complexity" evidence="9">
    <location>
        <begin position="32"/>
        <end position="45"/>
    </location>
</feature>
<feature type="compositionally biased region" description="Basic residues" evidence="9">
    <location>
        <begin position="872"/>
        <end position="886"/>
    </location>
</feature>
<evidence type="ECO:0000256" key="2">
    <source>
        <dbReference type="ARBA" id="ARBA00011050"/>
    </source>
</evidence>
<dbReference type="PROSITE" id="PS50016">
    <property type="entry name" value="ZF_PHD_2"/>
    <property type="match status" value="1"/>
</dbReference>
<dbReference type="PANTHER" id="PTHR11477">
    <property type="entry name" value="TRANSCRIPTION FACTOR S-II ZINC FINGER DOMAIN-CONTAINING PROTEIN"/>
    <property type="match status" value="1"/>
</dbReference>
<dbReference type="SMART" id="SM00249">
    <property type="entry name" value="PHD"/>
    <property type="match status" value="1"/>
</dbReference>
<dbReference type="InterPro" id="IPR019786">
    <property type="entry name" value="Zinc_finger_PHD-type_CS"/>
</dbReference>